<evidence type="ECO:0000256" key="1">
    <source>
        <dbReference type="SAM" id="Phobius"/>
    </source>
</evidence>
<feature type="transmembrane region" description="Helical" evidence="1">
    <location>
        <begin position="95"/>
        <end position="116"/>
    </location>
</feature>
<feature type="transmembrane region" description="Helical" evidence="1">
    <location>
        <begin position="551"/>
        <end position="569"/>
    </location>
</feature>
<feature type="transmembrane region" description="Helical" evidence="1">
    <location>
        <begin position="123"/>
        <end position="139"/>
    </location>
</feature>
<feature type="transmembrane region" description="Helical" evidence="1">
    <location>
        <begin position="209"/>
        <end position="237"/>
    </location>
</feature>
<protein>
    <recommendedName>
        <fullName evidence="4">Membrane protein 6-pyruvoyl-tetrahydropterin synthase-related domain-containing protein</fullName>
    </recommendedName>
</protein>
<feature type="transmembrane region" description="Helical" evidence="1">
    <location>
        <begin position="305"/>
        <end position="323"/>
    </location>
</feature>
<keyword evidence="1" id="KW-0812">Transmembrane</keyword>
<feature type="transmembrane region" description="Helical" evidence="1">
    <location>
        <begin position="178"/>
        <end position="197"/>
    </location>
</feature>
<accession>A0ABR4RRZ5</accession>
<feature type="transmembrane region" description="Helical" evidence="1">
    <location>
        <begin position="33"/>
        <end position="52"/>
    </location>
</feature>
<comment type="caution">
    <text evidence="2">The sequence shown here is derived from an EMBL/GenBank/DDBJ whole genome shotgun (WGS) entry which is preliminary data.</text>
</comment>
<keyword evidence="3" id="KW-1185">Reference proteome</keyword>
<feature type="transmembrane region" description="Helical" evidence="1">
    <location>
        <begin position="335"/>
        <end position="355"/>
    </location>
</feature>
<dbReference type="Proteomes" id="UP000027129">
    <property type="component" value="Unassembled WGS sequence"/>
</dbReference>
<evidence type="ECO:0000313" key="3">
    <source>
        <dbReference type="Proteomes" id="UP000027129"/>
    </source>
</evidence>
<organism evidence="2 3">
    <name type="scientific">Ligilactobacillus animalis</name>
    <dbReference type="NCBI Taxonomy" id="1605"/>
    <lineage>
        <taxon>Bacteria</taxon>
        <taxon>Bacillati</taxon>
        <taxon>Bacillota</taxon>
        <taxon>Bacilli</taxon>
        <taxon>Lactobacillales</taxon>
        <taxon>Lactobacillaceae</taxon>
        <taxon>Ligilactobacillus</taxon>
    </lineage>
</organism>
<keyword evidence="1" id="KW-0472">Membrane</keyword>
<evidence type="ECO:0008006" key="4">
    <source>
        <dbReference type="Google" id="ProtNLM"/>
    </source>
</evidence>
<dbReference type="EMBL" id="JMHU01000001">
    <property type="protein sequence ID" value="KDA46822.1"/>
    <property type="molecule type" value="Genomic_DNA"/>
</dbReference>
<name>A0ABR4RRZ5_9LACO</name>
<evidence type="ECO:0000313" key="2">
    <source>
        <dbReference type="EMBL" id="KDA46822.1"/>
    </source>
</evidence>
<sequence>MEYAKIQSIIVVNIIGESEFYGMLKVLKKYDNIWIVAFLMLLSVVFVIPLQAQHQIYIGDDMPYHINRIKELVANILQGNYFPQLYTYNFRETGFLLGAFYPQITLYPFAIASLILKSTVNGVYAGLAFYSFLSMYFMYLVTNKIYRRKDIALISAVIYGFCAYRAIDAFVRFALGEYLAMAFIPLALYGLYAVMFGNEKDWPYLGLGLSFILLSHVLSTFLCVLIMAVLFLVGFYWMTDKKKRLFKMGYAVVLFGASSAIYLVPFLQQQLYQKYDQPSPANLATTAFPLDRIFLVSLSNSFERSGLYSIGLVLLLVIIFGYINFNKLSRFSKMSLVVGSVIFVVSSNVFPWEVMMNTPVKVIQFPFRLSAFASVLLAFTGGELFSKILPDSKLRKVGTVGIATVVMLGTWYSGTKQFINSPTATTDDNFIDVRVYTGDKDKSHYWYLDQYNTKKAVENFDDIFYHQATVDGKKYSLQKIVAIPDGLKYKDKILEKKQQIVLPISNYKNLHVYQGNKELAHQESATGMIMIKDTHAGAITVKYEKSLIDKMSVTVSVITWLGMLVLMIAKKFSKKKTDN</sequence>
<reference evidence="2 3" key="1">
    <citation type="submission" date="2014-04" db="EMBL/GenBank/DDBJ databases">
        <title>Draft Genome Sequence of Lactobacillus animalis 381-IL-28.</title>
        <authorList>
            <person name="Sturino J.M."/>
            <person name="Rajendran M."/>
            <person name="Altermann E."/>
        </authorList>
    </citation>
    <scope>NUCLEOTIDE SEQUENCE [LARGE SCALE GENOMIC DNA]</scope>
    <source>
        <strain evidence="2 3">381-IL-28</strain>
    </source>
</reference>
<keyword evidence="1" id="KW-1133">Transmembrane helix</keyword>
<feature type="transmembrane region" description="Helical" evidence="1">
    <location>
        <begin position="151"/>
        <end position="171"/>
    </location>
</feature>
<feature type="transmembrane region" description="Helical" evidence="1">
    <location>
        <begin position="249"/>
        <end position="267"/>
    </location>
</feature>
<proteinExistence type="predicted"/>
<gene>
    <name evidence="2" type="ORF">Lani381_0036</name>
</gene>
<feature type="transmembrane region" description="Helical" evidence="1">
    <location>
        <begin position="367"/>
        <end position="385"/>
    </location>
</feature>